<evidence type="ECO:0000256" key="4">
    <source>
        <dbReference type="ARBA" id="ARBA00022898"/>
    </source>
</evidence>
<dbReference type="InterPro" id="IPR010962">
    <property type="entry name" value="AONS_Archaea/Firmicutes"/>
</dbReference>
<evidence type="ECO:0000256" key="1">
    <source>
        <dbReference type="ARBA" id="ARBA00001933"/>
    </source>
</evidence>
<dbReference type="Pfam" id="PF00155">
    <property type="entry name" value="Aminotran_1_2"/>
    <property type="match status" value="1"/>
</dbReference>
<accession>A0A1E3XH82</accession>
<dbReference type="GO" id="GO:0016874">
    <property type="term" value="F:ligase activity"/>
    <property type="evidence" value="ECO:0007669"/>
    <property type="project" value="UniProtKB-KW"/>
</dbReference>
<dbReference type="SUPFAM" id="SSF53383">
    <property type="entry name" value="PLP-dependent transferases"/>
    <property type="match status" value="1"/>
</dbReference>
<evidence type="ECO:0000259" key="6">
    <source>
        <dbReference type="Pfam" id="PF00155"/>
    </source>
</evidence>
<dbReference type="NCBIfam" id="TIGR01825">
    <property type="entry name" value="gly_Cac_T_rel"/>
    <property type="match status" value="1"/>
</dbReference>
<evidence type="ECO:0000313" key="8">
    <source>
        <dbReference type="Proteomes" id="UP000094056"/>
    </source>
</evidence>
<comment type="cofactor">
    <cofactor evidence="1 5">
        <name>pyridoxal 5'-phosphate</name>
        <dbReference type="ChEBI" id="CHEBI:597326"/>
    </cofactor>
</comment>
<feature type="domain" description="Aminotransferase class I/classII large" evidence="6">
    <location>
        <begin position="39"/>
        <end position="379"/>
    </location>
</feature>
<sequence length="391" mass="42817">MDKLDFINEELDRLKEAGLLINVRTIEGPQGAWITVDGKKVLNLCSNNYLGFANDPQLRSASQKAIDTYGVGPAAVRTIAGTITLHKELERKLAVFKGVESTISFQSGFCANLAVIPAIVGKEDVVFSDELNHASIIDGCRLSKTRIVRYEHCNPDDLQSKIHAEKDIKRKLIITDGVFSMEGDIAPLPEIVEIAEKYDAITMVDDAHGEGVLGRGGRGIVDHFNLHGKVDIEVGTMSKAFGVVGGYIAGAKRLTDFLTQKGRPFLFSSAVTAADVAACITVVDALNKSDDLVRKLWSNTSFFQDEMKEIGFNLGNTKTPIMPVMIGDAKVAKDFSQKLFEEGIFAQSIGYPTVPKDRARIRVMLSATHSEEDLAWAIELFEKIGKSLRIL</sequence>
<name>A0A1E3XH82_9BACT</name>
<dbReference type="InterPro" id="IPR004839">
    <property type="entry name" value="Aminotransferase_I/II_large"/>
</dbReference>
<dbReference type="GO" id="GO:0030170">
    <property type="term" value="F:pyridoxal phosphate binding"/>
    <property type="evidence" value="ECO:0007669"/>
    <property type="project" value="InterPro"/>
</dbReference>
<dbReference type="GO" id="GO:0008890">
    <property type="term" value="F:glycine C-acetyltransferase activity"/>
    <property type="evidence" value="ECO:0007669"/>
    <property type="project" value="UniProtKB-EC"/>
</dbReference>
<dbReference type="InterPro" id="IPR015424">
    <property type="entry name" value="PyrdxlP-dep_Trfase"/>
</dbReference>
<dbReference type="NCBIfam" id="NF005394">
    <property type="entry name" value="PRK06939.1"/>
    <property type="match status" value="1"/>
</dbReference>
<dbReference type="PROSITE" id="PS00599">
    <property type="entry name" value="AA_TRANSFER_CLASS_2"/>
    <property type="match status" value="1"/>
</dbReference>
<dbReference type="FunFam" id="3.40.640.10:FF:000006">
    <property type="entry name" value="5-aminolevulinate synthase, mitochondrial"/>
    <property type="match status" value="1"/>
</dbReference>
<proteinExistence type="inferred from homology"/>
<dbReference type="PANTHER" id="PTHR13693">
    <property type="entry name" value="CLASS II AMINOTRANSFERASE/8-AMINO-7-OXONONANOATE SYNTHASE"/>
    <property type="match status" value="1"/>
</dbReference>
<dbReference type="Gene3D" id="3.40.640.10">
    <property type="entry name" value="Type I PLP-dependent aspartate aminotransferase-like (Major domain)"/>
    <property type="match status" value="1"/>
</dbReference>
<dbReference type="PANTHER" id="PTHR13693:SF3">
    <property type="entry name" value="LD36009P"/>
    <property type="match status" value="1"/>
</dbReference>
<comment type="similarity">
    <text evidence="5">Belongs to the class-II pyridoxal-phosphate-dependent aminotransferase family.</text>
</comment>
<dbReference type="AlphaFoldDB" id="A0A1E3XH82"/>
<evidence type="ECO:0000313" key="7">
    <source>
        <dbReference type="EMBL" id="ODS34264.1"/>
    </source>
</evidence>
<dbReference type="Gene3D" id="3.90.1150.10">
    <property type="entry name" value="Aspartate Aminotransferase, domain 1"/>
    <property type="match status" value="1"/>
</dbReference>
<evidence type="ECO:0000256" key="5">
    <source>
        <dbReference type="RuleBase" id="RU003693"/>
    </source>
</evidence>
<reference evidence="7 8" key="1">
    <citation type="submission" date="2016-07" db="EMBL/GenBank/DDBJ databases">
        <title>Draft genome of Scalindua rubra, obtained from a brine-seawater interface in the Red Sea, sheds light on salt adaptation in anammox bacteria.</title>
        <authorList>
            <person name="Speth D.R."/>
            <person name="Lagkouvardos I."/>
            <person name="Wang Y."/>
            <person name="Qian P.-Y."/>
            <person name="Dutilh B.E."/>
            <person name="Jetten M.S."/>
        </authorList>
    </citation>
    <scope>NUCLEOTIDE SEQUENCE [LARGE SCALE GENOMIC DNA]</scope>
    <source>
        <strain evidence="7">BSI-1</strain>
    </source>
</reference>
<dbReference type="InterPro" id="IPR050087">
    <property type="entry name" value="AON_synthase_class-II"/>
</dbReference>
<keyword evidence="7" id="KW-0436">Ligase</keyword>
<dbReference type="Proteomes" id="UP000094056">
    <property type="component" value="Unassembled WGS sequence"/>
</dbReference>
<dbReference type="InterPro" id="IPR015421">
    <property type="entry name" value="PyrdxlP-dep_Trfase_major"/>
</dbReference>
<dbReference type="EC" id="2.3.1.29" evidence="7"/>
<organism evidence="7 8">
    <name type="scientific">Candidatus Scalindua rubra</name>
    <dbReference type="NCBI Taxonomy" id="1872076"/>
    <lineage>
        <taxon>Bacteria</taxon>
        <taxon>Pseudomonadati</taxon>
        <taxon>Planctomycetota</taxon>
        <taxon>Candidatus Brocadiia</taxon>
        <taxon>Candidatus Brocadiales</taxon>
        <taxon>Candidatus Scalinduaceae</taxon>
        <taxon>Candidatus Scalindua</taxon>
    </lineage>
</organism>
<dbReference type="CDD" id="cd06454">
    <property type="entry name" value="KBL_like"/>
    <property type="match status" value="1"/>
</dbReference>
<dbReference type="EMBL" id="MAYW01000010">
    <property type="protein sequence ID" value="ODS34264.1"/>
    <property type="molecule type" value="Genomic_DNA"/>
</dbReference>
<keyword evidence="3 7" id="KW-0808">Transferase</keyword>
<keyword evidence="7" id="KW-0012">Acyltransferase</keyword>
<dbReference type="InterPro" id="IPR015422">
    <property type="entry name" value="PyrdxlP-dep_Trfase_small"/>
</dbReference>
<keyword evidence="4 5" id="KW-0663">Pyridoxal phosphate</keyword>
<gene>
    <name evidence="7" type="primary">kbl</name>
    <name evidence="7" type="ORF">SCARUB_00638</name>
</gene>
<dbReference type="PATRIC" id="fig|1872076.5.peg.735"/>
<comment type="subunit">
    <text evidence="2">Homodimer.</text>
</comment>
<evidence type="ECO:0000256" key="2">
    <source>
        <dbReference type="ARBA" id="ARBA00011738"/>
    </source>
</evidence>
<evidence type="ECO:0000256" key="3">
    <source>
        <dbReference type="ARBA" id="ARBA00022679"/>
    </source>
</evidence>
<dbReference type="InterPro" id="IPR001917">
    <property type="entry name" value="Aminotrans_II_pyridoxalP_BS"/>
</dbReference>
<protein>
    <submittedName>
        <fullName evidence="7">2-amino-3-ketobutyrate CoA ligase</fullName>
        <ecNumber evidence="7">2.3.1.29</ecNumber>
    </submittedName>
</protein>
<comment type="caution">
    <text evidence="7">The sequence shown here is derived from an EMBL/GenBank/DDBJ whole genome shotgun (WGS) entry which is preliminary data.</text>
</comment>